<dbReference type="AlphaFoldDB" id="A0A538T1C9"/>
<proteinExistence type="predicted"/>
<sequence length="120" mass="13189">MATGAKTQGLTPDDEALLDRLAARVVELHMEVPAILALESARPLGFLASQAMVFFEPTARALFRLPDYRRLAALIERRETVEGLAAKIEARADEARRARRAAGAERRARSLASKPSQPPR</sequence>
<evidence type="ECO:0000313" key="2">
    <source>
        <dbReference type="EMBL" id="TMQ57441.1"/>
    </source>
</evidence>
<feature type="compositionally biased region" description="Basic and acidic residues" evidence="1">
    <location>
        <begin position="99"/>
        <end position="108"/>
    </location>
</feature>
<gene>
    <name evidence="2" type="ORF">E6K72_03690</name>
</gene>
<name>A0A538T1C9_UNCEI</name>
<evidence type="ECO:0000313" key="3">
    <source>
        <dbReference type="Proteomes" id="UP000317716"/>
    </source>
</evidence>
<organism evidence="2 3">
    <name type="scientific">Eiseniibacteriota bacterium</name>
    <dbReference type="NCBI Taxonomy" id="2212470"/>
    <lineage>
        <taxon>Bacteria</taxon>
        <taxon>Candidatus Eiseniibacteriota</taxon>
    </lineage>
</organism>
<protein>
    <submittedName>
        <fullName evidence="2">Uncharacterized protein</fullName>
    </submittedName>
</protein>
<reference evidence="2 3" key="1">
    <citation type="journal article" date="2019" name="Nat. Microbiol.">
        <title>Mediterranean grassland soil C-N compound turnover is dependent on rainfall and depth, and is mediated by genomically divergent microorganisms.</title>
        <authorList>
            <person name="Diamond S."/>
            <person name="Andeer P.F."/>
            <person name="Li Z."/>
            <person name="Crits-Christoph A."/>
            <person name="Burstein D."/>
            <person name="Anantharaman K."/>
            <person name="Lane K.R."/>
            <person name="Thomas B.C."/>
            <person name="Pan C."/>
            <person name="Northen T.R."/>
            <person name="Banfield J.F."/>
        </authorList>
    </citation>
    <scope>NUCLEOTIDE SEQUENCE [LARGE SCALE GENOMIC DNA]</scope>
    <source>
        <strain evidence="2">WS_2</strain>
    </source>
</reference>
<dbReference type="Proteomes" id="UP000317716">
    <property type="component" value="Unassembled WGS sequence"/>
</dbReference>
<accession>A0A538T1C9</accession>
<feature type="region of interest" description="Disordered" evidence="1">
    <location>
        <begin position="99"/>
        <end position="120"/>
    </location>
</feature>
<comment type="caution">
    <text evidence="2">The sequence shown here is derived from an EMBL/GenBank/DDBJ whole genome shotgun (WGS) entry which is preliminary data.</text>
</comment>
<dbReference type="EMBL" id="VBOS01000123">
    <property type="protein sequence ID" value="TMQ57441.1"/>
    <property type="molecule type" value="Genomic_DNA"/>
</dbReference>
<evidence type="ECO:0000256" key="1">
    <source>
        <dbReference type="SAM" id="MobiDB-lite"/>
    </source>
</evidence>